<dbReference type="Pfam" id="PF00646">
    <property type="entry name" value="F-box"/>
    <property type="match status" value="2"/>
</dbReference>
<accession>A0AA38T1B6</accession>
<dbReference type="InterPro" id="IPR006527">
    <property type="entry name" value="F-box-assoc_dom_typ1"/>
</dbReference>
<dbReference type="SMART" id="SM00256">
    <property type="entry name" value="FBOX"/>
    <property type="match status" value="2"/>
</dbReference>
<organism evidence="2 3">
    <name type="scientific">Centaurea solstitialis</name>
    <name type="common">yellow star-thistle</name>
    <dbReference type="NCBI Taxonomy" id="347529"/>
    <lineage>
        <taxon>Eukaryota</taxon>
        <taxon>Viridiplantae</taxon>
        <taxon>Streptophyta</taxon>
        <taxon>Embryophyta</taxon>
        <taxon>Tracheophyta</taxon>
        <taxon>Spermatophyta</taxon>
        <taxon>Magnoliopsida</taxon>
        <taxon>eudicotyledons</taxon>
        <taxon>Gunneridae</taxon>
        <taxon>Pentapetalae</taxon>
        <taxon>asterids</taxon>
        <taxon>campanulids</taxon>
        <taxon>Asterales</taxon>
        <taxon>Asteraceae</taxon>
        <taxon>Carduoideae</taxon>
        <taxon>Cardueae</taxon>
        <taxon>Centaureinae</taxon>
        <taxon>Centaurea</taxon>
    </lineage>
</organism>
<dbReference type="Pfam" id="PF07734">
    <property type="entry name" value="FBA_1"/>
    <property type="match status" value="1"/>
</dbReference>
<dbReference type="Proteomes" id="UP001172457">
    <property type="component" value="Chromosome 6"/>
</dbReference>
<evidence type="ECO:0000259" key="1">
    <source>
        <dbReference type="PROSITE" id="PS50181"/>
    </source>
</evidence>
<comment type="caution">
    <text evidence="2">The sequence shown here is derived from an EMBL/GenBank/DDBJ whole genome shotgun (WGS) entry which is preliminary data.</text>
</comment>
<dbReference type="EMBL" id="JARYMX010000006">
    <property type="protein sequence ID" value="KAJ9546250.1"/>
    <property type="molecule type" value="Genomic_DNA"/>
</dbReference>
<dbReference type="Pfam" id="PF24750">
    <property type="entry name" value="b-prop_At3g26010-like"/>
    <property type="match status" value="1"/>
</dbReference>
<gene>
    <name evidence="2" type="ORF">OSB04_025957</name>
</gene>
<dbReference type="Gene3D" id="1.20.1280.50">
    <property type="match status" value="1"/>
</dbReference>
<sequence>MVNTRAKTKRITNTLQLRRISEDSLADHHPIVSATLVASNDQLITKILIRLPVTSLLRFKLVSKHWNSLLTHPRFTLLYDRLLPTPGLFLDNLYIPFELDQQKPTTPPFRSLDFYLDPYGIKIVQSCNGLLLCCSRQGHVRARKYYVFNPTTKKFVVVPSVPGGTNVRKNIRFMGLAFHQTDCPRFKLLCVHHHQDLFQIQIYSSETRKWNISGQTLSDAHLWPYFIGGVYWNKAILWPPSCMNPTYFKLDDGVQQLPLPEEHVTSSYQHGAVPLYFGECGGHLHLVERRHGEIFPLHLNVYEMMSDHSGWFIKYQVELDELPIAYPEMISRYRDPSSPYYYDFKVLDVVRRRGEEEEEEGALAFMVVCIPGKMISFHGNLVIFLNTHLFFFFFNGTPPKMVNTRAKTKRLTNTLQLLRKDSMGDHDHHQPTVSATLVASNDDLLTQILLRLPVTSILRFKSVSKHWNSLLTHPHFTLLYDRLPPTPGFFLRNFYIPFQCNEQNPSPTPPFPSLDFYPDLRGIRILQSSNGLLLCCSDRGHVRARKYYVFNPTTNQFTVVPSVPGGMEVRKTIRFMGLAFHKTDCPHYKLLCILRAKPLEDMFQIQIYSSEAGKWKISDQTFSAPYYTIFTAGAYCNQAIHWAPSCIHPSYFRLDVQQVQKLPMPVQVASYQQGAVPLYFGECGGHLHLVERCQAEIPLHLNVYEMMSDHSGWFIKYQVELDELVIAYPEMISSYRDPSSPYYYDFKVLDVVRRGEEESFMVVCTPGKMIRFDLMDKSFSQIYDLNLSNVYYPSVGGYDLQVHRYIQAISSFY</sequence>
<protein>
    <recommendedName>
        <fullName evidence="1">F-box domain-containing protein</fullName>
    </recommendedName>
</protein>
<evidence type="ECO:0000313" key="3">
    <source>
        <dbReference type="Proteomes" id="UP001172457"/>
    </source>
</evidence>
<reference evidence="2" key="1">
    <citation type="submission" date="2023-03" db="EMBL/GenBank/DDBJ databases">
        <title>Chromosome-scale reference genome and RAD-based genetic map of yellow starthistle (Centaurea solstitialis) reveal putative structural variation and QTLs associated with invader traits.</title>
        <authorList>
            <person name="Reatini B."/>
            <person name="Cang F.A."/>
            <person name="Jiang Q."/>
            <person name="Mckibben M.T.W."/>
            <person name="Barker M.S."/>
            <person name="Rieseberg L.H."/>
            <person name="Dlugosch K.M."/>
        </authorList>
    </citation>
    <scope>NUCLEOTIDE SEQUENCE</scope>
    <source>
        <strain evidence="2">CAN-66</strain>
        <tissue evidence="2">Leaf</tissue>
    </source>
</reference>
<dbReference type="InterPro" id="IPR036047">
    <property type="entry name" value="F-box-like_dom_sf"/>
</dbReference>
<keyword evidence="3" id="KW-1185">Reference proteome</keyword>
<dbReference type="InterPro" id="IPR056592">
    <property type="entry name" value="Beta-prop_At3g26010-like"/>
</dbReference>
<dbReference type="CDD" id="cd22157">
    <property type="entry name" value="F-box_AtFBW1-like"/>
    <property type="match status" value="2"/>
</dbReference>
<feature type="domain" description="F-box" evidence="1">
    <location>
        <begin position="434"/>
        <end position="483"/>
    </location>
</feature>
<dbReference type="PROSITE" id="PS50181">
    <property type="entry name" value="FBOX"/>
    <property type="match status" value="2"/>
</dbReference>
<evidence type="ECO:0000313" key="2">
    <source>
        <dbReference type="EMBL" id="KAJ9546250.1"/>
    </source>
</evidence>
<dbReference type="PANTHER" id="PTHR35546">
    <property type="entry name" value="F-BOX PROTEIN INTERACTION DOMAIN PROTEIN-RELATED"/>
    <property type="match status" value="1"/>
</dbReference>
<name>A0AA38T1B6_9ASTR</name>
<dbReference type="AlphaFoldDB" id="A0AA38T1B6"/>
<feature type="domain" description="F-box" evidence="1">
    <location>
        <begin position="33"/>
        <end position="82"/>
    </location>
</feature>
<dbReference type="SUPFAM" id="SSF81383">
    <property type="entry name" value="F-box domain"/>
    <property type="match status" value="2"/>
</dbReference>
<dbReference type="InterPro" id="IPR055290">
    <property type="entry name" value="At3g26010-like"/>
</dbReference>
<proteinExistence type="predicted"/>
<dbReference type="InterPro" id="IPR001810">
    <property type="entry name" value="F-box_dom"/>
</dbReference>
<dbReference type="PANTHER" id="PTHR35546:SF127">
    <property type="entry name" value="F-BOX DOMAIN-CONTAINING PROTEIN"/>
    <property type="match status" value="1"/>
</dbReference>